<reference evidence="4 5" key="1">
    <citation type="submission" date="2015-02" db="EMBL/GenBank/DDBJ databases">
        <title>Draft genome sequences of ten Microbacterium spp. with emphasis on heavy metal contaminated environments.</title>
        <authorList>
            <person name="Corretto E."/>
        </authorList>
    </citation>
    <scope>NUCLEOTIDE SEQUENCE [LARGE SCALE GENOMIC DNA]</scope>
    <source>
        <strain evidence="4 5">BEL163</strain>
    </source>
</reference>
<dbReference type="SUPFAM" id="SSF51735">
    <property type="entry name" value="NAD(P)-binding Rossmann-fold domains"/>
    <property type="match status" value="1"/>
</dbReference>
<keyword evidence="4" id="KW-0560">Oxidoreductase</keyword>
<dbReference type="PROSITE" id="PS00061">
    <property type="entry name" value="ADH_SHORT"/>
    <property type="match status" value="1"/>
</dbReference>
<dbReference type="AlphaFoldDB" id="A0A0F0L3L0"/>
<dbReference type="CDD" id="cd05233">
    <property type="entry name" value="SDR_c"/>
    <property type="match status" value="1"/>
</dbReference>
<dbReference type="InterPro" id="IPR020904">
    <property type="entry name" value="Sc_DH/Rdtase_CS"/>
</dbReference>
<dbReference type="RefSeq" id="WP_045262312.1">
    <property type="nucleotide sequence ID" value="NZ_JYIV01000013.1"/>
</dbReference>
<evidence type="ECO:0000313" key="5">
    <source>
        <dbReference type="Proteomes" id="UP000033725"/>
    </source>
</evidence>
<proteinExistence type="inferred from homology"/>
<dbReference type="EMBL" id="JYIV01000013">
    <property type="protein sequence ID" value="KJL26121.1"/>
    <property type="molecule type" value="Genomic_DNA"/>
</dbReference>
<comment type="caution">
    <text evidence="4">The sequence shown here is derived from an EMBL/GenBank/DDBJ whole genome shotgun (WGS) entry which is preliminary data.</text>
</comment>
<dbReference type="InterPro" id="IPR050259">
    <property type="entry name" value="SDR"/>
</dbReference>
<evidence type="ECO:0000313" key="4">
    <source>
        <dbReference type="EMBL" id="KJL26121.1"/>
    </source>
</evidence>
<dbReference type="OrthoDB" id="9793325at2"/>
<dbReference type="GO" id="GO:0004316">
    <property type="term" value="F:3-oxoacyl-[acyl-carrier-protein] reductase (NADPH) activity"/>
    <property type="evidence" value="ECO:0007669"/>
    <property type="project" value="UniProtKB-EC"/>
</dbReference>
<dbReference type="PRINTS" id="PR00081">
    <property type="entry name" value="GDHRDH"/>
</dbReference>
<dbReference type="PRINTS" id="PR00080">
    <property type="entry name" value="SDRFAMILY"/>
</dbReference>
<sequence>MDLQLQGKTAFISGSSRGIGYAIAEALAAEGVRVIVNGRDSTAVDAAVGRLRAEHAGASVSGLVADFANADDVARLLEELGDVDILVNNVGVFGLAEFEAVDDAEWERYFEVNVMSGVRLARHLLGGMIERGWGRMILVSSESGVNVPADMVHYGVTKAAMIALGNGLSKLTRGTSVTVNTVLGGPTYSDGVAAAVEAVARVQDLSPEAMKQVIIDQNRTTLIERFLDPTEVADLVAYLASPRASATNGAAVRADGGVLTSML</sequence>
<organism evidence="4 5">
    <name type="scientific">Microbacterium oxydans</name>
    <dbReference type="NCBI Taxonomy" id="82380"/>
    <lineage>
        <taxon>Bacteria</taxon>
        <taxon>Bacillati</taxon>
        <taxon>Actinomycetota</taxon>
        <taxon>Actinomycetes</taxon>
        <taxon>Micrococcales</taxon>
        <taxon>Microbacteriaceae</taxon>
        <taxon>Microbacterium</taxon>
    </lineage>
</organism>
<dbReference type="PANTHER" id="PTHR42879">
    <property type="entry name" value="3-OXOACYL-(ACYL-CARRIER-PROTEIN) REDUCTASE"/>
    <property type="match status" value="1"/>
</dbReference>
<accession>A0A0F0L3L0</accession>
<dbReference type="Proteomes" id="UP000033725">
    <property type="component" value="Unassembled WGS sequence"/>
</dbReference>
<dbReference type="Gene3D" id="3.40.50.720">
    <property type="entry name" value="NAD(P)-binding Rossmann-like Domain"/>
    <property type="match status" value="1"/>
</dbReference>
<dbReference type="InterPro" id="IPR057326">
    <property type="entry name" value="KR_dom"/>
</dbReference>
<dbReference type="PANTHER" id="PTHR42879:SF2">
    <property type="entry name" value="3-OXOACYL-[ACYL-CARRIER-PROTEIN] REDUCTASE FABG"/>
    <property type="match status" value="1"/>
</dbReference>
<dbReference type="InterPro" id="IPR036291">
    <property type="entry name" value="NAD(P)-bd_dom_sf"/>
</dbReference>
<dbReference type="Pfam" id="PF00106">
    <property type="entry name" value="adh_short"/>
    <property type="match status" value="1"/>
</dbReference>
<dbReference type="EC" id="1.1.1.100" evidence="4"/>
<dbReference type="SMART" id="SM00822">
    <property type="entry name" value="PKS_KR"/>
    <property type="match status" value="1"/>
</dbReference>
<comment type="similarity">
    <text evidence="1 2">Belongs to the short-chain dehydrogenases/reductases (SDR) family.</text>
</comment>
<dbReference type="PATRIC" id="fig|82380.10.peg.341"/>
<name>A0A0F0L3L0_9MICO</name>
<evidence type="ECO:0000259" key="3">
    <source>
        <dbReference type="SMART" id="SM00822"/>
    </source>
</evidence>
<evidence type="ECO:0000256" key="2">
    <source>
        <dbReference type="RuleBase" id="RU000363"/>
    </source>
</evidence>
<feature type="domain" description="Ketoreductase" evidence="3">
    <location>
        <begin position="8"/>
        <end position="186"/>
    </location>
</feature>
<gene>
    <name evidence="4" type="primary">fabG_2</name>
    <name evidence="4" type="ORF">RN51_00341</name>
</gene>
<evidence type="ECO:0000256" key="1">
    <source>
        <dbReference type="ARBA" id="ARBA00006484"/>
    </source>
</evidence>
<dbReference type="InterPro" id="IPR002347">
    <property type="entry name" value="SDR_fam"/>
</dbReference>
<protein>
    <submittedName>
        <fullName evidence="4">3-oxoacyl-[acyl-carrier-protein] reductase FabG</fullName>
        <ecNumber evidence="4">1.1.1.100</ecNumber>
    </submittedName>
</protein>
<dbReference type="GO" id="GO:0032787">
    <property type="term" value="P:monocarboxylic acid metabolic process"/>
    <property type="evidence" value="ECO:0007669"/>
    <property type="project" value="UniProtKB-ARBA"/>
</dbReference>